<name>A0A7W3QQP1_ACTNM</name>
<dbReference type="RefSeq" id="WP_182847847.1">
    <property type="nucleotide sequence ID" value="NZ_BAAALP010000026.1"/>
</dbReference>
<reference evidence="2 3" key="1">
    <citation type="submission" date="2020-08" db="EMBL/GenBank/DDBJ databases">
        <title>Genomic Encyclopedia of Type Strains, Phase IV (KMG-IV): sequencing the most valuable type-strain genomes for metagenomic binning, comparative biology and taxonomic classification.</title>
        <authorList>
            <person name="Goeker M."/>
        </authorList>
    </citation>
    <scope>NUCLEOTIDE SEQUENCE [LARGE SCALE GENOMIC DNA]</scope>
    <source>
        <strain evidence="2 3">DSM 44197</strain>
    </source>
</reference>
<sequence>MTVVDVNRILGPVPTDEVPGRDAAGTLAELDRLGIDAACVVHSHALHYDPDAGNAALPRDEDRLVPVPVLVPGPLGTAPSAVPHGGLARLCPAAHRFALTGPHGLALARELADRGTAVLLGWDSAPAAEIDRLAAEVPGLTLVLVNTGYRSLRELADLMDARPRIAVDTATLSGHLAVEWVARRYGAHRVLFGTGSPVTDDAGPRFQLDLLDLPAADVALIAGGNARALLGRGRDRHGRD</sequence>
<dbReference type="GO" id="GO:0016787">
    <property type="term" value="F:hydrolase activity"/>
    <property type="evidence" value="ECO:0007669"/>
    <property type="project" value="InterPro"/>
</dbReference>
<keyword evidence="3" id="KW-1185">Reference proteome</keyword>
<dbReference type="SUPFAM" id="SSF51556">
    <property type="entry name" value="Metallo-dependent hydrolases"/>
    <property type="match status" value="1"/>
</dbReference>
<accession>A0A7W3QQP1</accession>
<dbReference type="EMBL" id="JACJIA010000013">
    <property type="protein sequence ID" value="MBA8955904.1"/>
    <property type="molecule type" value="Genomic_DNA"/>
</dbReference>
<organism evidence="2 3">
    <name type="scientific">Actinomadura namibiensis</name>
    <dbReference type="NCBI Taxonomy" id="182080"/>
    <lineage>
        <taxon>Bacteria</taxon>
        <taxon>Bacillati</taxon>
        <taxon>Actinomycetota</taxon>
        <taxon>Actinomycetes</taxon>
        <taxon>Streptosporangiales</taxon>
        <taxon>Thermomonosporaceae</taxon>
        <taxon>Actinomadura</taxon>
    </lineage>
</organism>
<evidence type="ECO:0000259" key="1">
    <source>
        <dbReference type="Pfam" id="PF04909"/>
    </source>
</evidence>
<dbReference type="Pfam" id="PF04909">
    <property type="entry name" value="Amidohydro_2"/>
    <property type="match status" value="1"/>
</dbReference>
<evidence type="ECO:0000313" key="2">
    <source>
        <dbReference type="EMBL" id="MBA8955904.1"/>
    </source>
</evidence>
<feature type="domain" description="Amidohydrolase-related" evidence="1">
    <location>
        <begin position="106"/>
        <end position="232"/>
    </location>
</feature>
<protein>
    <recommendedName>
        <fullName evidence="1">Amidohydrolase-related domain-containing protein</fullName>
    </recommendedName>
</protein>
<proteinExistence type="predicted"/>
<gene>
    <name evidence="2" type="ORF">HNR61_007586</name>
</gene>
<dbReference type="InterPro" id="IPR032466">
    <property type="entry name" value="Metal_Hydrolase"/>
</dbReference>
<comment type="caution">
    <text evidence="2">The sequence shown here is derived from an EMBL/GenBank/DDBJ whole genome shotgun (WGS) entry which is preliminary data.</text>
</comment>
<dbReference type="AlphaFoldDB" id="A0A7W3QQP1"/>
<dbReference type="InterPro" id="IPR006680">
    <property type="entry name" value="Amidohydro-rel"/>
</dbReference>
<dbReference type="Gene3D" id="3.20.20.140">
    <property type="entry name" value="Metal-dependent hydrolases"/>
    <property type="match status" value="1"/>
</dbReference>
<evidence type="ECO:0000313" key="3">
    <source>
        <dbReference type="Proteomes" id="UP000572680"/>
    </source>
</evidence>
<dbReference type="Proteomes" id="UP000572680">
    <property type="component" value="Unassembled WGS sequence"/>
</dbReference>